<sequence>MADKIRRRCLEKAPPTHEQQLLFFNEELQAECERCARMVAKLRAEVDRLMAVLAEIDGILASRSGKKNEDDEMRDLPASATAVPAPALASSGQSKVLPHRPGSVDLQSPSGST</sequence>
<comment type="caution">
    <text evidence="2">The sequence shown here is derived from an EMBL/GenBank/DDBJ whole genome shotgun (WGS) entry which is preliminary data.</text>
</comment>
<accession>A0AAD6C523</accession>
<keyword evidence="3" id="KW-1185">Reference proteome</keyword>
<protein>
    <submittedName>
        <fullName evidence="2">Uncharacterized protein</fullName>
    </submittedName>
</protein>
<feature type="compositionally biased region" description="Low complexity" evidence="1">
    <location>
        <begin position="77"/>
        <end position="91"/>
    </location>
</feature>
<reference evidence="2" key="1">
    <citation type="submission" date="2022-12" db="EMBL/GenBank/DDBJ databases">
        <authorList>
            <person name="Petersen C."/>
        </authorList>
    </citation>
    <scope>NUCLEOTIDE SEQUENCE</scope>
    <source>
        <strain evidence="2">IBT 16125</strain>
    </source>
</reference>
<evidence type="ECO:0000256" key="1">
    <source>
        <dbReference type="SAM" id="MobiDB-lite"/>
    </source>
</evidence>
<dbReference type="RefSeq" id="XP_056764478.1">
    <property type="nucleotide sequence ID" value="XM_056911652.1"/>
</dbReference>
<organism evidence="2 3">
    <name type="scientific">Penicillium daleae</name>
    <dbReference type="NCBI Taxonomy" id="63821"/>
    <lineage>
        <taxon>Eukaryota</taxon>
        <taxon>Fungi</taxon>
        <taxon>Dikarya</taxon>
        <taxon>Ascomycota</taxon>
        <taxon>Pezizomycotina</taxon>
        <taxon>Eurotiomycetes</taxon>
        <taxon>Eurotiomycetidae</taxon>
        <taxon>Eurotiales</taxon>
        <taxon>Aspergillaceae</taxon>
        <taxon>Penicillium</taxon>
    </lineage>
</organism>
<evidence type="ECO:0000313" key="3">
    <source>
        <dbReference type="Proteomes" id="UP001213681"/>
    </source>
</evidence>
<gene>
    <name evidence="2" type="ORF">N7458_008270</name>
</gene>
<reference evidence="2" key="2">
    <citation type="journal article" date="2023" name="IMA Fungus">
        <title>Comparative genomic study of the Penicillium genus elucidates a diverse pangenome and 15 lateral gene transfer events.</title>
        <authorList>
            <person name="Petersen C."/>
            <person name="Sorensen T."/>
            <person name="Nielsen M.R."/>
            <person name="Sondergaard T.E."/>
            <person name="Sorensen J.L."/>
            <person name="Fitzpatrick D.A."/>
            <person name="Frisvad J.C."/>
            <person name="Nielsen K.L."/>
        </authorList>
    </citation>
    <scope>NUCLEOTIDE SEQUENCE</scope>
    <source>
        <strain evidence="2">IBT 16125</strain>
    </source>
</reference>
<dbReference type="Proteomes" id="UP001213681">
    <property type="component" value="Unassembled WGS sequence"/>
</dbReference>
<evidence type="ECO:0000313" key="2">
    <source>
        <dbReference type="EMBL" id="KAJ5444398.1"/>
    </source>
</evidence>
<name>A0AAD6C523_9EURO</name>
<proteinExistence type="predicted"/>
<dbReference type="EMBL" id="JAPVEA010000007">
    <property type="protein sequence ID" value="KAJ5444398.1"/>
    <property type="molecule type" value="Genomic_DNA"/>
</dbReference>
<dbReference type="GeneID" id="81601895"/>
<dbReference type="AlphaFoldDB" id="A0AAD6C523"/>
<feature type="region of interest" description="Disordered" evidence="1">
    <location>
        <begin position="61"/>
        <end position="113"/>
    </location>
</feature>